<sequence>MTENNFKIEPRGFLFIDLQASMEKVDRLGLLAYSSFINVCFNTLEKIRQNFPNIEVHQYAGDGVILTWTATETTAQAIACFQQFLNALEAEASFFEEEYQTTPSFSAAINWGEAVESSLGGFRVFYGNAINSTARLQSLCSHYEQNLILGEAVLTACPGLELVYLNRVYLKGMTTAMEIYGLPDN</sequence>
<proteinExistence type="predicted"/>
<accession>A0A6S6SV60</accession>
<dbReference type="SUPFAM" id="SSF55073">
    <property type="entry name" value="Nucleotide cyclase"/>
    <property type="match status" value="1"/>
</dbReference>
<dbReference type="AlphaFoldDB" id="A0A6S6SV60"/>
<evidence type="ECO:0000313" key="1">
    <source>
        <dbReference type="EMBL" id="CAA6809832.1"/>
    </source>
</evidence>
<organism evidence="1">
    <name type="scientific">uncultured Aureispira sp</name>
    <dbReference type="NCBI Taxonomy" id="1331704"/>
    <lineage>
        <taxon>Bacteria</taxon>
        <taxon>Pseudomonadati</taxon>
        <taxon>Bacteroidota</taxon>
        <taxon>Saprospiria</taxon>
        <taxon>Saprospirales</taxon>
        <taxon>Saprospiraceae</taxon>
        <taxon>Aureispira</taxon>
        <taxon>environmental samples</taxon>
    </lineage>
</organism>
<dbReference type="Gene3D" id="3.30.70.1230">
    <property type="entry name" value="Nucleotide cyclase"/>
    <property type="match status" value="1"/>
</dbReference>
<name>A0A6S6SV60_9BACT</name>
<protein>
    <submittedName>
        <fullName evidence="1">Adenylate cyclase</fullName>
    </submittedName>
</protein>
<dbReference type="EMBL" id="CACVAQ010000159">
    <property type="protein sequence ID" value="CAA6809832.1"/>
    <property type="molecule type" value="Genomic_DNA"/>
</dbReference>
<dbReference type="InterPro" id="IPR029787">
    <property type="entry name" value="Nucleotide_cyclase"/>
</dbReference>
<reference evidence="1" key="1">
    <citation type="submission" date="2020-01" db="EMBL/GenBank/DDBJ databases">
        <authorList>
            <person name="Meier V. D."/>
            <person name="Meier V D."/>
        </authorList>
    </citation>
    <scope>NUCLEOTIDE SEQUENCE</scope>
    <source>
        <strain evidence="1">HLG_WM_MAG_10</strain>
    </source>
</reference>
<gene>
    <name evidence="1" type="ORF">HELGO_WM14019</name>
</gene>